<keyword evidence="2" id="KW-1185">Reference proteome</keyword>
<organism evidence="1 2">
    <name type="scientific">Cohaesibacter gelatinilyticus</name>
    <dbReference type="NCBI Taxonomy" id="372072"/>
    <lineage>
        <taxon>Bacteria</taxon>
        <taxon>Pseudomonadati</taxon>
        <taxon>Pseudomonadota</taxon>
        <taxon>Alphaproteobacteria</taxon>
        <taxon>Hyphomicrobiales</taxon>
        <taxon>Cohaesibacteraceae</taxon>
    </lineage>
</organism>
<dbReference type="Proteomes" id="UP000219439">
    <property type="component" value="Unassembled WGS sequence"/>
</dbReference>
<dbReference type="EMBL" id="OBEL01000006">
    <property type="protein sequence ID" value="SNZ20938.1"/>
    <property type="molecule type" value="Genomic_DNA"/>
</dbReference>
<evidence type="ECO:0000313" key="1">
    <source>
        <dbReference type="EMBL" id="SNZ20938.1"/>
    </source>
</evidence>
<sequence>MSAGAERIKDLVQPAIDRVTNVAGRRQAAIPDPKPGGYRNDVPPGDWEPDELGLPPDCPVEPLGMDGDIIYMIDAMGQLAAVTPSSFGRGYIQRLFANRINYAYWAWPQKTLKSNEIKNWNGELIKETFYTAAANKGLWNAVDKVRGLGAWKGEDGKLILHCGDCLWMNGERHETGEVGEFFYPRRPPIGKPWHEEITLENNPAIDLFRSLKTWNWQRPDVDPFLFLGWLGAAMIGGALVWRPSVFLVGDMAVGKSTLHGLMAEILGSTLVKSADASAAGIYSRVGSGSLPVAIDELEATADNRKVSAVVDLARLAASGAAKLRGAQDHSSAEFNARSCFLFSAINPPPMTPADKSRMAFLSIGKLDFNKAKAPPPLPPHAGAKILRRLADQWARFDETWDAYSQVLKQGGHAGRGQDTFGTLLACAHLMLGDDGLEDLGYRSDDLSGWSELLAAANLSEKETSSENWRDCLEHLLTSRVNTWRNGKQHSIGAVLEAYRDSNNTFMSLSETREMLAQVDLGFLPKEKRKKTDQYGQPYLDPNSEYLAIPNKGPALNELFEGERWAKEVWVDALRQGPSEVINFSKEVNKMKIGGISRRCTLVNLTAFDQLSEEG</sequence>
<gene>
    <name evidence="1" type="ORF">SAMN06265368_4052</name>
</gene>
<protein>
    <recommendedName>
        <fullName evidence="3">DNA primase/helicase</fullName>
    </recommendedName>
</protein>
<evidence type="ECO:0008006" key="3">
    <source>
        <dbReference type="Google" id="ProtNLM"/>
    </source>
</evidence>
<name>A0A285PHN9_9HYPH</name>
<reference evidence="1 2" key="1">
    <citation type="submission" date="2017-09" db="EMBL/GenBank/DDBJ databases">
        <authorList>
            <person name="Ehlers B."/>
            <person name="Leendertz F.H."/>
        </authorList>
    </citation>
    <scope>NUCLEOTIDE SEQUENCE [LARGE SCALE GENOMIC DNA]</scope>
    <source>
        <strain evidence="1 2">DSM 18289</strain>
    </source>
</reference>
<proteinExistence type="predicted"/>
<dbReference type="RefSeq" id="WP_097155314.1">
    <property type="nucleotide sequence ID" value="NZ_OBEL01000006.1"/>
</dbReference>
<dbReference type="OrthoDB" id="7208869at2"/>
<accession>A0A285PHN9</accession>
<dbReference type="AlphaFoldDB" id="A0A285PHN9"/>
<evidence type="ECO:0000313" key="2">
    <source>
        <dbReference type="Proteomes" id="UP000219439"/>
    </source>
</evidence>